<keyword evidence="4 8" id="KW-0812">Transmembrane</keyword>
<sequence length="198" mass="22292">MQKILGKISQWLADENVIEQKDKGLYEYALKSVLITICPIVAALLIGSLMGMIKEAVLLIIPFMIIRRFSGGYHTKNIWTCLILSCGLIAGFTYLSQYIDNKWIISFITAAASIELMVLGPVDSVNYRLTYDEKQYFKKILIVLIFLADVAALAVFSSGFFRYSVCVMLGIILTSALHLLRVLQQFFAKTELMNGESR</sequence>
<evidence type="ECO:0000313" key="10">
    <source>
        <dbReference type="Proteomes" id="UP000628463"/>
    </source>
</evidence>
<feature type="transmembrane region" description="Helical" evidence="8">
    <location>
        <begin position="33"/>
        <end position="66"/>
    </location>
</feature>
<keyword evidence="5" id="KW-0378">Hydrolase</keyword>
<feature type="transmembrane region" description="Helical" evidence="8">
    <location>
        <begin position="103"/>
        <end position="124"/>
    </location>
</feature>
<feature type="transmembrane region" description="Helical" evidence="8">
    <location>
        <begin position="136"/>
        <end position="156"/>
    </location>
</feature>
<proteinExistence type="predicted"/>
<evidence type="ECO:0000256" key="6">
    <source>
        <dbReference type="ARBA" id="ARBA00022989"/>
    </source>
</evidence>
<organism evidence="9 10">
    <name type="scientific">Lachnospira hominis</name>
    <name type="common">ex Liu et al. 2021</name>
    <dbReference type="NCBI Taxonomy" id="2763051"/>
    <lineage>
        <taxon>Bacteria</taxon>
        <taxon>Bacillati</taxon>
        <taxon>Bacillota</taxon>
        <taxon>Clostridia</taxon>
        <taxon>Lachnospirales</taxon>
        <taxon>Lachnospiraceae</taxon>
        <taxon>Lachnospira</taxon>
    </lineage>
</organism>
<feature type="transmembrane region" description="Helical" evidence="8">
    <location>
        <begin position="78"/>
        <end position="97"/>
    </location>
</feature>
<evidence type="ECO:0000256" key="7">
    <source>
        <dbReference type="ARBA" id="ARBA00023136"/>
    </source>
</evidence>
<gene>
    <name evidence="9" type="ORF">H8S01_02945</name>
</gene>
<keyword evidence="3" id="KW-0645">Protease</keyword>
<dbReference type="Pfam" id="PF04647">
    <property type="entry name" value="AgrB"/>
    <property type="match status" value="1"/>
</dbReference>
<keyword evidence="2" id="KW-0673">Quorum sensing</keyword>
<keyword evidence="1" id="KW-1003">Cell membrane</keyword>
<dbReference type="EMBL" id="JACOPD010000002">
    <property type="protein sequence ID" value="MBC5679918.1"/>
    <property type="molecule type" value="Genomic_DNA"/>
</dbReference>
<keyword evidence="10" id="KW-1185">Reference proteome</keyword>
<keyword evidence="6 8" id="KW-1133">Transmembrane helix</keyword>
<reference evidence="9 10" key="1">
    <citation type="submission" date="2020-08" db="EMBL/GenBank/DDBJ databases">
        <title>Genome public.</title>
        <authorList>
            <person name="Liu C."/>
            <person name="Sun Q."/>
        </authorList>
    </citation>
    <scope>NUCLEOTIDE SEQUENCE [LARGE SCALE GENOMIC DNA]</scope>
    <source>
        <strain evidence="9 10">NSJ-43</strain>
    </source>
</reference>
<evidence type="ECO:0000256" key="4">
    <source>
        <dbReference type="ARBA" id="ARBA00022692"/>
    </source>
</evidence>
<accession>A0ABR7FXJ8</accession>
<evidence type="ECO:0000313" key="9">
    <source>
        <dbReference type="EMBL" id="MBC5679918.1"/>
    </source>
</evidence>
<feature type="transmembrane region" description="Helical" evidence="8">
    <location>
        <begin position="162"/>
        <end position="183"/>
    </location>
</feature>
<evidence type="ECO:0000256" key="5">
    <source>
        <dbReference type="ARBA" id="ARBA00022801"/>
    </source>
</evidence>
<name>A0ABR7FXJ8_9FIRM</name>
<keyword evidence="7 8" id="KW-0472">Membrane</keyword>
<evidence type="ECO:0000256" key="2">
    <source>
        <dbReference type="ARBA" id="ARBA00022654"/>
    </source>
</evidence>
<dbReference type="InterPro" id="IPR006741">
    <property type="entry name" value="AgrB"/>
</dbReference>
<evidence type="ECO:0000256" key="8">
    <source>
        <dbReference type="SAM" id="Phobius"/>
    </source>
</evidence>
<evidence type="ECO:0000256" key="1">
    <source>
        <dbReference type="ARBA" id="ARBA00022475"/>
    </source>
</evidence>
<dbReference type="Proteomes" id="UP000628463">
    <property type="component" value="Unassembled WGS sequence"/>
</dbReference>
<dbReference type="SMART" id="SM00793">
    <property type="entry name" value="AgrB"/>
    <property type="match status" value="1"/>
</dbReference>
<comment type="caution">
    <text evidence="9">The sequence shown here is derived from an EMBL/GenBank/DDBJ whole genome shotgun (WGS) entry which is preliminary data.</text>
</comment>
<dbReference type="RefSeq" id="WP_186836123.1">
    <property type="nucleotide sequence ID" value="NZ_JACOPD010000002.1"/>
</dbReference>
<evidence type="ECO:0000256" key="3">
    <source>
        <dbReference type="ARBA" id="ARBA00022670"/>
    </source>
</evidence>
<protein>
    <submittedName>
        <fullName evidence="9">Accessory gene regulator B family protein</fullName>
    </submittedName>
</protein>